<evidence type="ECO:0000313" key="1">
    <source>
        <dbReference type="EMBL" id="HIX01357.1"/>
    </source>
</evidence>
<evidence type="ECO:0000313" key="2">
    <source>
        <dbReference type="Proteomes" id="UP000823963"/>
    </source>
</evidence>
<dbReference type="EMBL" id="DXFP01000009">
    <property type="protein sequence ID" value="HIX01357.1"/>
    <property type="molecule type" value="Genomic_DNA"/>
</dbReference>
<proteinExistence type="predicted"/>
<dbReference type="AlphaFoldDB" id="A0A9D1UVS6"/>
<reference evidence="1" key="2">
    <citation type="submission" date="2021-04" db="EMBL/GenBank/DDBJ databases">
        <authorList>
            <person name="Gilroy R."/>
        </authorList>
    </citation>
    <scope>NUCLEOTIDE SEQUENCE</scope>
    <source>
        <strain evidence="1">6627</strain>
    </source>
</reference>
<accession>A0A9D1UVS6</accession>
<dbReference type="Proteomes" id="UP000823963">
    <property type="component" value="Unassembled WGS sequence"/>
</dbReference>
<name>A0A9D1UVS6_9LACO</name>
<gene>
    <name evidence="1" type="ORF">H9861_01195</name>
</gene>
<reference evidence="1" key="1">
    <citation type="journal article" date="2021" name="PeerJ">
        <title>Extensive microbial diversity within the chicken gut microbiome revealed by metagenomics and culture.</title>
        <authorList>
            <person name="Gilroy R."/>
            <person name="Ravi A."/>
            <person name="Getino M."/>
            <person name="Pursley I."/>
            <person name="Horton D.L."/>
            <person name="Alikhan N.F."/>
            <person name="Baker D."/>
            <person name="Gharbi K."/>
            <person name="Hall N."/>
            <person name="Watson M."/>
            <person name="Adriaenssens E.M."/>
            <person name="Foster-Nyarko E."/>
            <person name="Jarju S."/>
            <person name="Secka A."/>
            <person name="Antonio M."/>
            <person name="Oren A."/>
            <person name="Chaudhuri R.R."/>
            <person name="La Ragione R."/>
            <person name="Hildebrand F."/>
            <person name="Pallen M.J."/>
        </authorList>
    </citation>
    <scope>NUCLEOTIDE SEQUENCE</scope>
    <source>
        <strain evidence="1">6627</strain>
    </source>
</reference>
<sequence>MNKQDKAKLFEMLTDLKDFEQQFKQVTDYDEENEIIKNLLSVMFYGQHYIDEMLEIVKNDLEK</sequence>
<comment type="caution">
    <text evidence="1">The sequence shown here is derived from an EMBL/GenBank/DDBJ whole genome shotgun (WGS) entry which is preliminary data.</text>
</comment>
<protein>
    <submittedName>
        <fullName evidence="1">Uncharacterized protein</fullName>
    </submittedName>
</protein>
<organism evidence="1 2">
    <name type="scientific">Candidatus Ligilactobacillus excrementigallinarum</name>
    <dbReference type="NCBI Taxonomy" id="2838641"/>
    <lineage>
        <taxon>Bacteria</taxon>
        <taxon>Bacillati</taxon>
        <taxon>Bacillota</taxon>
        <taxon>Bacilli</taxon>
        <taxon>Lactobacillales</taxon>
        <taxon>Lactobacillaceae</taxon>
        <taxon>Ligilactobacillus</taxon>
    </lineage>
</organism>